<dbReference type="GO" id="GO:0004177">
    <property type="term" value="F:aminopeptidase activity"/>
    <property type="evidence" value="ECO:0007669"/>
    <property type="project" value="UniProtKB-UniRule"/>
</dbReference>
<dbReference type="EC" id="3.4.11.5" evidence="8 10"/>
<dbReference type="InterPro" id="IPR005944">
    <property type="entry name" value="Pro_iminopeptidase"/>
</dbReference>
<proteinExistence type="inferred from homology"/>
<evidence type="ECO:0000256" key="3">
    <source>
        <dbReference type="ARBA" id="ARBA00010088"/>
    </source>
</evidence>
<dbReference type="AlphaFoldDB" id="A0A1M5K7M1"/>
<evidence type="ECO:0000256" key="7">
    <source>
        <dbReference type="ARBA" id="ARBA00022801"/>
    </source>
</evidence>
<organism evidence="12 13">
    <name type="scientific">Jatrophihabitans endophyticus</name>
    <dbReference type="NCBI Taxonomy" id="1206085"/>
    <lineage>
        <taxon>Bacteria</taxon>
        <taxon>Bacillati</taxon>
        <taxon>Actinomycetota</taxon>
        <taxon>Actinomycetes</taxon>
        <taxon>Jatrophihabitantales</taxon>
        <taxon>Jatrophihabitantaceae</taxon>
        <taxon>Jatrophihabitans</taxon>
    </lineage>
</organism>
<evidence type="ECO:0000256" key="10">
    <source>
        <dbReference type="RuleBase" id="RU003421"/>
    </source>
</evidence>
<dbReference type="STRING" id="1206085.SAMN05443575_2074"/>
<evidence type="ECO:0000256" key="1">
    <source>
        <dbReference type="ARBA" id="ARBA00001585"/>
    </source>
</evidence>
<evidence type="ECO:0000256" key="2">
    <source>
        <dbReference type="ARBA" id="ARBA00004496"/>
    </source>
</evidence>
<feature type="active site" description="Proton donor" evidence="9">
    <location>
        <position position="299"/>
    </location>
</feature>
<dbReference type="GO" id="GO:0005737">
    <property type="term" value="C:cytoplasm"/>
    <property type="evidence" value="ECO:0007669"/>
    <property type="project" value="UniProtKB-SubCell"/>
</dbReference>
<dbReference type="PIRSF" id="PIRSF006431">
    <property type="entry name" value="Pept_S33"/>
    <property type="match status" value="1"/>
</dbReference>
<dbReference type="Gene3D" id="3.40.50.1820">
    <property type="entry name" value="alpha/beta hydrolase"/>
    <property type="match status" value="1"/>
</dbReference>
<dbReference type="SUPFAM" id="SSF53474">
    <property type="entry name" value="alpha/beta-Hydrolases"/>
    <property type="match status" value="1"/>
</dbReference>
<dbReference type="PANTHER" id="PTHR43722:SF1">
    <property type="entry name" value="PROLINE IMINOPEPTIDASE"/>
    <property type="match status" value="1"/>
</dbReference>
<dbReference type="RefSeq" id="WP_073389739.1">
    <property type="nucleotide sequence ID" value="NZ_FQVU01000003.1"/>
</dbReference>
<evidence type="ECO:0000256" key="8">
    <source>
        <dbReference type="PIRNR" id="PIRNR006431"/>
    </source>
</evidence>
<keyword evidence="5 8" id="KW-0963">Cytoplasm</keyword>
<dbReference type="Pfam" id="PF00561">
    <property type="entry name" value="Abhydrolase_1"/>
    <property type="match status" value="1"/>
</dbReference>
<dbReference type="PANTHER" id="PTHR43722">
    <property type="entry name" value="PROLINE IMINOPEPTIDASE"/>
    <property type="match status" value="1"/>
</dbReference>
<feature type="domain" description="AB hydrolase-1" evidence="11">
    <location>
        <begin position="39"/>
        <end position="301"/>
    </location>
</feature>
<dbReference type="EMBL" id="FQVU01000003">
    <property type="protein sequence ID" value="SHG48671.1"/>
    <property type="molecule type" value="Genomic_DNA"/>
</dbReference>
<evidence type="ECO:0000256" key="9">
    <source>
        <dbReference type="PIRSR" id="PIRSR006431-1"/>
    </source>
</evidence>
<dbReference type="GO" id="GO:0006508">
    <property type="term" value="P:proteolysis"/>
    <property type="evidence" value="ECO:0007669"/>
    <property type="project" value="UniProtKB-KW"/>
</dbReference>
<keyword evidence="7 8" id="KW-0378">Hydrolase</keyword>
<feature type="active site" description="Nucleophile" evidence="9">
    <location>
        <position position="116"/>
    </location>
</feature>
<protein>
    <recommendedName>
        <fullName evidence="8 10">Proline iminopeptidase</fullName>
        <shortName evidence="8">PIP</shortName>
        <ecNumber evidence="8 10">3.4.11.5</ecNumber>
    </recommendedName>
    <alternativeName>
        <fullName evidence="8">Prolyl aminopeptidase</fullName>
    </alternativeName>
</protein>
<dbReference type="Proteomes" id="UP000186132">
    <property type="component" value="Unassembled WGS sequence"/>
</dbReference>
<evidence type="ECO:0000313" key="13">
    <source>
        <dbReference type="Proteomes" id="UP000186132"/>
    </source>
</evidence>
<dbReference type="InterPro" id="IPR002410">
    <property type="entry name" value="Peptidase_S33"/>
</dbReference>
<evidence type="ECO:0000256" key="4">
    <source>
        <dbReference type="ARBA" id="ARBA00022438"/>
    </source>
</evidence>
<dbReference type="InterPro" id="IPR000073">
    <property type="entry name" value="AB_hydrolase_1"/>
</dbReference>
<comment type="subcellular location">
    <subcellularLocation>
        <location evidence="2 8">Cytoplasm</location>
    </subcellularLocation>
</comment>
<evidence type="ECO:0000259" key="11">
    <source>
        <dbReference type="Pfam" id="PF00561"/>
    </source>
</evidence>
<keyword evidence="6 8" id="KW-0645">Protease</keyword>
<keyword evidence="13" id="KW-1185">Reference proteome</keyword>
<sequence>MTDRRHPPIEPYETGRLDVGDGHLLYWEQCGNPDGLPAVVLHGGPGSGCSPGMRRHFDPARYRVVLFDQRNAGRSTPWAGEPTVDLSTNTTPHLLRDVERLREHLGIDRWLVWGASWGVTLGLAYAETHPDRVTELALAAITSPDRWLLRWITRDMGRVFPREWERFRDGVPAAERDGDLAAAYSRLLHDPDPAVRAAAAQRWCDWEDTHVSLAPDAAPSLSVADPASQLAFARVVTHYWGHGCFLEDGRLLRDAHRLADIPGVMVHGRYDVSGPLDVAWQLAKVWPAAELVVVDDAGHSGGLTSVLVDYLDRIAHR</sequence>
<reference evidence="12 13" key="1">
    <citation type="submission" date="2016-11" db="EMBL/GenBank/DDBJ databases">
        <authorList>
            <person name="Jaros S."/>
            <person name="Januszkiewicz K."/>
            <person name="Wedrychowicz H."/>
        </authorList>
    </citation>
    <scope>NUCLEOTIDE SEQUENCE [LARGE SCALE GENOMIC DNA]</scope>
    <source>
        <strain evidence="12 13">DSM 45627</strain>
    </source>
</reference>
<dbReference type="PRINTS" id="PR00793">
    <property type="entry name" value="PROAMNOPTASE"/>
</dbReference>
<dbReference type="NCBIfam" id="TIGR01249">
    <property type="entry name" value="pro_imino_pep_1"/>
    <property type="match status" value="1"/>
</dbReference>
<evidence type="ECO:0000256" key="5">
    <source>
        <dbReference type="ARBA" id="ARBA00022490"/>
    </source>
</evidence>
<name>A0A1M5K7M1_9ACTN</name>
<dbReference type="InterPro" id="IPR029058">
    <property type="entry name" value="AB_hydrolase_fold"/>
</dbReference>
<comment type="similarity">
    <text evidence="3 8 10">Belongs to the peptidase S33 family.</text>
</comment>
<comment type="catalytic activity">
    <reaction evidence="1 8 10">
        <text>Release of N-terminal proline from a peptide.</text>
        <dbReference type="EC" id="3.4.11.5"/>
    </reaction>
</comment>
<evidence type="ECO:0000256" key="6">
    <source>
        <dbReference type="ARBA" id="ARBA00022670"/>
    </source>
</evidence>
<accession>A0A1M5K7M1</accession>
<gene>
    <name evidence="12" type="ORF">SAMN05443575_2074</name>
</gene>
<keyword evidence="4 8" id="KW-0031">Aminopeptidase</keyword>
<evidence type="ECO:0000313" key="12">
    <source>
        <dbReference type="EMBL" id="SHG48671.1"/>
    </source>
</evidence>
<feature type="active site" evidence="9">
    <location>
        <position position="271"/>
    </location>
</feature>